<dbReference type="InterPro" id="IPR036047">
    <property type="entry name" value="F-box-like_dom_sf"/>
</dbReference>
<dbReference type="PROSITE" id="PS50181">
    <property type="entry name" value="FBOX"/>
    <property type="match status" value="1"/>
</dbReference>
<evidence type="ECO:0000313" key="4">
    <source>
        <dbReference type="Proteomes" id="UP001457282"/>
    </source>
</evidence>
<accession>A0AAW1VRQ9</accession>
<proteinExistence type="predicted"/>
<dbReference type="PANTHER" id="PTHR31900">
    <property type="entry name" value="F-BOX/RNI SUPERFAMILY PROTEIN-RELATED"/>
    <property type="match status" value="1"/>
</dbReference>
<dbReference type="AlphaFoldDB" id="A0AAW1VRQ9"/>
<feature type="region of interest" description="Disordered" evidence="1">
    <location>
        <begin position="361"/>
        <end position="423"/>
    </location>
</feature>
<evidence type="ECO:0000256" key="1">
    <source>
        <dbReference type="SAM" id="MobiDB-lite"/>
    </source>
</evidence>
<dbReference type="InterPro" id="IPR053781">
    <property type="entry name" value="F-box_AtFBL13-like"/>
</dbReference>
<gene>
    <name evidence="3" type="ORF">M0R45_002386</name>
</gene>
<dbReference type="PANTHER" id="PTHR31900:SF34">
    <property type="entry name" value="EMB|CAB62440.1-RELATED"/>
    <property type="match status" value="1"/>
</dbReference>
<comment type="caution">
    <text evidence="3">The sequence shown here is derived from an EMBL/GenBank/DDBJ whole genome shotgun (WGS) entry which is preliminary data.</text>
</comment>
<keyword evidence="4" id="KW-1185">Reference proteome</keyword>
<dbReference type="EMBL" id="JBEDUW010000037">
    <property type="protein sequence ID" value="KAK9907141.1"/>
    <property type="molecule type" value="Genomic_DNA"/>
</dbReference>
<reference evidence="3 4" key="1">
    <citation type="journal article" date="2023" name="G3 (Bethesda)">
        <title>A chromosome-length genome assembly and annotation of blackberry (Rubus argutus, cv. 'Hillquist').</title>
        <authorList>
            <person name="Bruna T."/>
            <person name="Aryal R."/>
            <person name="Dudchenko O."/>
            <person name="Sargent D.J."/>
            <person name="Mead D."/>
            <person name="Buti M."/>
            <person name="Cavallini A."/>
            <person name="Hytonen T."/>
            <person name="Andres J."/>
            <person name="Pham M."/>
            <person name="Weisz D."/>
            <person name="Mascagni F."/>
            <person name="Usai G."/>
            <person name="Natali L."/>
            <person name="Bassil N."/>
            <person name="Fernandez G.E."/>
            <person name="Lomsadze A."/>
            <person name="Armour M."/>
            <person name="Olukolu B."/>
            <person name="Poorten T."/>
            <person name="Britton C."/>
            <person name="Davik J."/>
            <person name="Ashrafi H."/>
            <person name="Aiden E.L."/>
            <person name="Borodovsky M."/>
            <person name="Worthington M."/>
        </authorList>
    </citation>
    <scope>NUCLEOTIDE SEQUENCE [LARGE SCALE GENOMIC DNA]</scope>
    <source>
        <strain evidence="3">PI 553951</strain>
    </source>
</reference>
<dbReference type="CDD" id="cd22160">
    <property type="entry name" value="F-box_AtFBL13-like"/>
    <property type="match status" value="1"/>
</dbReference>
<evidence type="ECO:0000313" key="3">
    <source>
        <dbReference type="EMBL" id="KAK9907141.1"/>
    </source>
</evidence>
<organism evidence="3 4">
    <name type="scientific">Rubus argutus</name>
    <name type="common">Southern blackberry</name>
    <dbReference type="NCBI Taxonomy" id="59490"/>
    <lineage>
        <taxon>Eukaryota</taxon>
        <taxon>Viridiplantae</taxon>
        <taxon>Streptophyta</taxon>
        <taxon>Embryophyta</taxon>
        <taxon>Tracheophyta</taxon>
        <taxon>Spermatophyta</taxon>
        <taxon>Magnoliopsida</taxon>
        <taxon>eudicotyledons</taxon>
        <taxon>Gunneridae</taxon>
        <taxon>Pentapetalae</taxon>
        <taxon>rosids</taxon>
        <taxon>fabids</taxon>
        <taxon>Rosales</taxon>
        <taxon>Rosaceae</taxon>
        <taxon>Rosoideae</taxon>
        <taxon>Rosoideae incertae sedis</taxon>
        <taxon>Rubus</taxon>
    </lineage>
</organism>
<dbReference type="InterPro" id="IPR032675">
    <property type="entry name" value="LRR_dom_sf"/>
</dbReference>
<feature type="compositionally biased region" description="Acidic residues" evidence="1">
    <location>
        <begin position="361"/>
        <end position="380"/>
    </location>
</feature>
<evidence type="ECO:0000259" key="2">
    <source>
        <dbReference type="PROSITE" id="PS50181"/>
    </source>
</evidence>
<dbReference type="SUPFAM" id="SSF81383">
    <property type="entry name" value="F-box domain"/>
    <property type="match status" value="1"/>
</dbReference>
<dbReference type="SUPFAM" id="SSF52047">
    <property type="entry name" value="RNI-like"/>
    <property type="match status" value="1"/>
</dbReference>
<dbReference type="InterPro" id="IPR055411">
    <property type="entry name" value="LRR_FXL15/At3g58940/PEG3-like"/>
</dbReference>
<feature type="compositionally biased region" description="Basic and acidic residues" evidence="1">
    <location>
        <begin position="381"/>
        <end position="391"/>
    </location>
</feature>
<dbReference type="InterPro" id="IPR050232">
    <property type="entry name" value="FBL13/AtMIF1-like"/>
</dbReference>
<dbReference type="Gene3D" id="3.80.10.10">
    <property type="entry name" value="Ribonuclease Inhibitor"/>
    <property type="match status" value="1"/>
</dbReference>
<feature type="compositionally biased region" description="Basic and acidic residues" evidence="1">
    <location>
        <begin position="401"/>
        <end position="413"/>
    </location>
</feature>
<dbReference type="Pfam" id="PF00646">
    <property type="entry name" value="F-box"/>
    <property type="match status" value="1"/>
</dbReference>
<dbReference type="InterPro" id="IPR001810">
    <property type="entry name" value="F-box_dom"/>
</dbReference>
<dbReference type="Pfam" id="PF08387">
    <property type="entry name" value="FBD"/>
    <property type="match status" value="1"/>
</dbReference>
<sequence length="504" mass="58246">MGSQSKLQVGNEDKISELPDAVLSHMLSFLATKYAVRTSVLSTRWKNIWASVPSLDFEHKYSCQSDYVGFLSFIDRVLYYRDSSDIQRFRLHFNGFAEDFSRIDGWIRTAIRRNVVELDLNVKSFGRRGQQVFELPKSVFICKTLVVLKLISNCISYAPPKSRCFPNLKFLHIRVDYPDNDLMEKLFSYFPLLEDLTIEGEMLCDIRCNFKLSVPKLKTLRINVDSVGTSEEPYEYYFSINAPKLESLDLKLDILPSILLENAKSLVKAAVNFYYHEAFLHADFCNRATTVLAAISNVEYLSLSAHLLDASCLPAFDNLIHLKLVLHDCYHWELLAELLKRSPNLECLVLEHKQDMYCIDSEDEEKSEDEENSEDEEKSEDEAKSEDKANSEDESNSEGKGNSEDAENSKNEETSEDEEYSEHPWWNEEEFAPVCLLSHLKTISIMGFKGRQDEKEVAKYLLKNGEVLKKMTICMGVFTYSKEEFYKEFALFQRGSRTCRVKFM</sequence>
<name>A0AAW1VRQ9_RUBAR</name>
<protein>
    <recommendedName>
        <fullName evidence="2">F-box domain-containing protein</fullName>
    </recommendedName>
</protein>
<dbReference type="InterPro" id="IPR006566">
    <property type="entry name" value="FBD"/>
</dbReference>
<dbReference type="Proteomes" id="UP001457282">
    <property type="component" value="Unassembled WGS sequence"/>
</dbReference>
<feature type="domain" description="F-box" evidence="2">
    <location>
        <begin position="12"/>
        <end position="60"/>
    </location>
</feature>
<dbReference type="SMART" id="SM00579">
    <property type="entry name" value="FBD"/>
    <property type="match status" value="1"/>
</dbReference>
<dbReference type="Pfam" id="PF24758">
    <property type="entry name" value="LRR_At5g56370"/>
    <property type="match status" value="1"/>
</dbReference>